<reference evidence="2 3" key="1">
    <citation type="journal article" date="2024" name="BMC Genomics">
        <title>De novo assembly and annotation of Popillia japonica's genome with initial clues to its potential as an invasive pest.</title>
        <authorList>
            <person name="Cucini C."/>
            <person name="Boschi S."/>
            <person name="Funari R."/>
            <person name="Cardaioli E."/>
            <person name="Iannotti N."/>
            <person name="Marturano G."/>
            <person name="Paoli F."/>
            <person name="Bruttini M."/>
            <person name="Carapelli A."/>
            <person name="Frati F."/>
            <person name="Nardi F."/>
        </authorList>
    </citation>
    <scope>NUCLEOTIDE SEQUENCE [LARGE SCALE GENOMIC DNA]</scope>
    <source>
        <strain evidence="2">DMR45628</strain>
    </source>
</reference>
<evidence type="ECO:0000313" key="3">
    <source>
        <dbReference type="Proteomes" id="UP001458880"/>
    </source>
</evidence>
<keyword evidence="3" id="KW-1185">Reference proteome</keyword>
<dbReference type="EMBL" id="JASPKY010000026">
    <property type="protein sequence ID" value="KAK9751701.1"/>
    <property type="molecule type" value="Genomic_DNA"/>
</dbReference>
<organism evidence="2 3">
    <name type="scientific">Popillia japonica</name>
    <name type="common">Japanese beetle</name>
    <dbReference type="NCBI Taxonomy" id="7064"/>
    <lineage>
        <taxon>Eukaryota</taxon>
        <taxon>Metazoa</taxon>
        <taxon>Ecdysozoa</taxon>
        <taxon>Arthropoda</taxon>
        <taxon>Hexapoda</taxon>
        <taxon>Insecta</taxon>
        <taxon>Pterygota</taxon>
        <taxon>Neoptera</taxon>
        <taxon>Endopterygota</taxon>
        <taxon>Coleoptera</taxon>
        <taxon>Polyphaga</taxon>
        <taxon>Scarabaeiformia</taxon>
        <taxon>Scarabaeidae</taxon>
        <taxon>Rutelinae</taxon>
        <taxon>Popillia</taxon>
    </lineage>
</organism>
<proteinExistence type="predicted"/>
<sequence>MDPSLYNANGKGLSIAQLEEGESEDAIDVCALPPEDGNDTDMDKDLSDDKHHVELNSLDPKMLKTVCEVESRINAPSTAEEPTPSCSRRDSSDEEPLSKYA</sequence>
<protein>
    <submittedName>
        <fullName evidence="2">Uncharacterized protein</fullName>
    </submittedName>
</protein>
<comment type="caution">
    <text evidence="2">The sequence shown here is derived from an EMBL/GenBank/DDBJ whole genome shotgun (WGS) entry which is preliminary data.</text>
</comment>
<evidence type="ECO:0000313" key="2">
    <source>
        <dbReference type="EMBL" id="KAK9751701.1"/>
    </source>
</evidence>
<name>A0AAW1MZF8_POPJA</name>
<evidence type="ECO:0000256" key="1">
    <source>
        <dbReference type="SAM" id="MobiDB-lite"/>
    </source>
</evidence>
<dbReference type="AlphaFoldDB" id="A0AAW1MZF8"/>
<gene>
    <name evidence="2" type="ORF">QE152_g4846</name>
</gene>
<dbReference type="Proteomes" id="UP001458880">
    <property type="component" value="Unassembled WGS sequence"/>
</dbReference>
<accession>A0AAW1MZF8</accession>
<feature type="region of interest" description="Disordered" evidence="1">
    <location>
        <begin position="72"/>
        <end position="101"/>
    </location>
</feature>